<dbReference type="InterPro" id="IPR040546">
    <property type="entry name" value="Rege-1_UBA-like"/>
</dbReference>
<evidence type="ECO:0000256" key="11">
    <source>
        <dbReference type="SAM" id="MobiDB-lite"/>
    </source>
</evidence>
<dbReference type="PANTHER" id="PTHR12876">
    <property type="entry name" value="N4BP1-RELATED"/>
    <property type="match status" value="1"/>
</dbReference>
<dbReference type="GO" id="GO:0008270">
    <property type="term" value="F:zinc ion binding"/>
    <property type="evidence" value="ECO:0007669"/>
    <property type="project" value="UniProtKB-KW"/>
</dbReference>
<sequence length="638" mass="71140">MNADVAFFPSVHPWSKPPPTTCLTPADNDAATWSLPSPLPSQNSAPYCCEKMYSDDSDPYVELQPLDAQMDFFHKLGYSTAQVRAVQQKFGPNTDTDKILGELVKTGPQQEVKQGPVTVSVVLPRGDFQQLPGPTIQVPVPASVLQGREDSGEDEDALRPIVIDGSNVAMSHGNKEVFSCLGIQLAVNYFLDRGHTDVTVFVPSWRKEQPRPDVPITDQHILRDLERRKILVFTPSRRVAGKRVVCNDDCFIVKHGFESDGVIVSNDMYRDLQGEKPEWKRFIDERLLMYSFVNNKFMPPDDPLGRHGPTLENFLRKFPKIPKKHPCPYGKKCTYGIKCKFHHPERAKQSNRLVADELWENAKHSAATQRTSSCSSSPEPGQSLLLVEDMAKKLSLGHESSSGKKDHKLEQVKTGHRSSKKATPRKDKNSQRPSVSDHGESHEQLDSGLGSIDSQLIDAPWSPCDYQYGPAPRGGQHVHNVRQHQPPRGSPCSCCSHGPSALGAFHSPHHNVRAVHGPPPYHGYGAYPLSAPTAYSQPSDFQHSRVHKHQQQTYWSDSYAGHQHVVHGRPGERSQWEPPKATQSAPGREERDVVRKKLLAIFSAHLVDAAMDLLPQVMDPQVLVAEILMLQSQNPSLR</sequence>
<keyword evidence="8 10" id="KW-0862">Zinc</keyword>
<evidence type="ECO:0000259" key="12">
    <source>
        <dbReference type="PROSITE" id="PS50103"/>
    </source>
</evidence>
<dbReference type="InterPro" id="IPR021869">
    <property type="entry name" value="RNase_Zc3h12_NYN"/>
</dbReference>
<dbReference type="InterPro" id="IPR040757">
    <property type="entry name" value="Regnase_1/ZC3H12_C"/>
</dbReference>
<dbReference type="PANTHER" id="PTHR12876:SF10">
    <property type="entry name" value="ENDORIBONUCLEASE ZC3H12A"/>
    <property type="match status" value="1"/>
</dbReference>
<name>A0A3P8VS13_CYNSE</name>
<protein>
    <submittedName>
        <fullName evidence="13">Zinc finger CCCH-type containing 12Ab</fullName>
    </submittedName>
</protein>
<feature type="compositionally biased region" description="Basic and acidic residues" evidence="11">
    <location>
        <begin position="401"/>
        <end position="413"/>
    </location>
</feature>
<keyword evidence="7" id="KW-0378">Hydrolase</keyword>
<feature type="region of interest" description="Disordered" evidence="11">
    <location>
        <begin position="564"/>
        <end position="590"/>
    </location>
</feature>
<feature type="compositionally biased region" description="Basic residues" evidence="11">
    <location>
        <begin position="414"/>
        <end position="423"/>
    </location>
</feature>
<keyword evidence="3" id="KW-0540">Nuclease</keyword>
<dbReference type="STRING" id="244447.ENSCSEP00000016076"/>
<dbReference type="AlphaFoldDB" id="A0A3P8VS13"/>
<keyword evidence="4 10" id="KW-0479">Metal-binding</keyword>
<dbReference type="GO" id="GO:0005634">
    <property type="term" value="C:nucleus"/>
    <property type="evidence" value="ECO:0007669"/>
    <property type="project" value="TreeGrafter"/>
</dbReference>
<evidence type="ECO:0000256" key="8">
    <source>
        <dbReference type="ARBA" id="ARBA00022833"/>
    </source>
</evidence>
<feature type="zinc finger region" description="C3H1-type" evidence="10">
    <location>
        <begin position="321"/>
        <end position="346"/>
    </location>
</feature>
<evidence type="ECO:0000256" key="3">
    <source>
        <dbReference type="ARBA" id="ARBA00022722"/>
    </source>
</evidence>
<proteinExistence type="inferred from homology"/>
<keyword evidence="6 10" id="KW-0863">Zinc-finger</keyword>
<evidence type="ECO:0000256" key="9">
    <source>
        <dbReference type="ARBA" id="ARBA00022842"/>
    </source>
</evidence>
<evidence type="ECO:0000256" key="7">
    <source>
        <dbReference type="ARBA" id="ARBA00022801"/>
    </source>
</evidence>
<reference evidence="13 14" key="1">
    <citation type="journal article" date="2014" name="Nat. Genet.">
        <title>Whole-genome sequence of a flatfish provides insights into ZW sex chromosome evolution and adaptation to a benthic lifestyle.</title>
        <authorList>
            <person name="Chen S."/>
            <person name="Zhang G."/>
            <person name="Shao C."/>
            <person name="Huang Q."/>
            <person name="Liu G."/>
            <person name="Zhang P."/>
            <person name="Song W."/>
            <person name="An N."/>
            <person name="Chalopin D."/>
            <person name="Volff J.N."/>
            <person name="Hong Y."/>
            <person name="Li Q."/>
            <person name="Sha Z."/>
            <person name="Zhou H."/>
            <person name="Xie M."/>
            <person name="Yu Q."/>
            <person name="Liu Y."/>
            <person name="Xiang H."/>
            <person name="Wang N."/>
            <person name="Wu K."/>
            <person name="Yang C."/>
            <person name="Zhou Q."/>
            <person name="Liao X."/>
            <person name="Yang L."/>
            <person name="Hu Q."/>
            <person name="Zhang J."/>
            <person name="Meng L."/>
            <person name="Jin L."/>
            <person name="Tian Y."/>
            <person name="Lian J."/>
            <person name="Yang J."/>
            <person name="Miao G."/>
            <person name="Liu S."/>
            <person name="Liang Z."/>
            <person name="Yan F."/>
            <person name="Li Y."/>
            <person name="Sun B."/>
            <person name="Zhang H."/>
            <person name="Zhang J."/>
            <person name="Zhu Y."/>
            <person name="Du M."/>
            <person name="Zhao Y."/>
            <person name="Schartl M."/>
            <person name="Tang Q."/>
            <person name="Wang J."/>
        </authorList>
    </citation>
    <scope>NUCLEOTIDE SEQUENCE</scope>
</reference>
<dbReference type="InterPro" id="IPR000571">
    <property type="entry name" value="Znf_CCCH"/>
</dbReference>
<dbReference type="Gene3D" id="3.40.50.11980">
    <property type="match status" value="1"/>
</dbReference>
<comment type="cofactor">
    <cofactor evidence="1">
        <name>Mg(2+)</name>
        <dbReference type="ChEBI" id="CHEBI:18420"/>
    </cofactor>
</comment>
<accession>A0A3P8VS13</accession>
<evidence type="ECO:0000256" key="1">
    <source>
        <dbReference type="ARBA" id="ARBA00001946"/>
    </source>
</evidence>
<keyword evidence="5" id="KW-0255">Endonuclease</keyword>
<dbReference type="GO" id="GO:0003730">
    <property type="term" value="F:mRNA 3'-UTR binding"/>
    <property type="evidence" value="ECO:0007669"/>
    <property type="project" value="Ensembl"/>
</dbReference>
<evidence type="ECO:0000256" key="5">
    <source>
        <dbReference type="ARBA" id="ARBA00022759"/>
    </source>
</evidence>
<evidence type="ECO:0000313" key="13">
    <source>
        <dbReference type="Ensembl" id="ENSCSEP00000016076.1"/>
    </source>
</evidence>
<reference evidence="13" key="2">
    <citation type="submission" date="2025-05" db="UniProtKB">
        <authorList>
            <consortium name="Ensembl"/>
        </authorList>
    </citation>
    <scope>IDENTIFICATION</scope>
</reference>
<feature type="compositionally biased region" description="Basic and acidic residues" evidence="11">
    <location>
        <begin position="424"/>
        <end position="445"/>
    </location>
</feature>
<dbReference type="Pfam" id="PF11977">
    <property type="entry name" value="RNase_Zc3h12a"/>
    <property type="match status" value="1"/>
</dbReference>
<evidence type="ECO:0000256" key="6">
    <source>
        <dbReference type="ARBA" id="ARBA00022771"/>
    </source>
</evidence>
<dbReference type="GeneTree" id="ENSGT00940000155107"/>
<dbReference type="PROSITE" id="PS50103">
    <property type="entry name" value="ZF_C3H1"/>
    <property type="match status" value="1"/>
</dbReference>
<evidence type="ECO:0000313" key="14">
    <source>
        <dbReference type="Proteomes" id="UP000265120"/>
    </source>
</evidence>
<dbReference type="GO" id="GO:0061158">
    <property type="term" value="P:3'-UTR-mediated mRNA destabilization"/>
    <property type="evidence" value="ECO:0007669"/>
    <property type="project" value="TreeGrafter"/>
</dbReference>
<comment type="similarity">
    <text evidence="2">Belongs to the ZC3H12 family.</text>
</comment>
<evidence type="ECO:0000256" key="2">
    <source>
        <dbReference type="ARBA" id="ARBA00010922"/>
    </source>
</evidence>
<keyword evidence="14" id="KW-1185">Reference proteome</keyword>
<dbReference type="OMA" id="TNFQRSQ"/>
<dbReference type="Ensembl" id="ENSCSET00000016282.1">
    <property type="protein sequence ID" value="ENSCSEP00000016076.1"/>
    <property type="gene ID" value="ENSCSEG00000010348.1"/>
</dbReference>
<dbReference type="Ensembl" id="ENSCSET00000016289.1">
    <property type="protein sequence ID" value="ENSCSEP00000016083.1"/>
    <property type="gene ID" value="ENSCSEG00000010348.1"/>
</dbReference>
<organism evidence="13 14">
    <name type="scientific">Cynoglossus semilaevis</name>
    <name type="common">Tongue sole</name>
    <dbReference type="NCBI Taxonomy" id="244447"/>
    <lineage>
        <taxon>Eukaryota</taxon>
        <taxon>Metazoa</taxon>
        <taxon>Chordata</taxon>
        <taxon>Craniata</taxon>
        <taxon>Vertebrata</taxon>
        <taxon>Euteleostomi</taxon>
        <taxon>Actinopterygii</taxon>
        <taxon>Neopterygii</taxon>
        <taxon>Teleostei</taxon>
        <taxon>Neoteleostei</taxon>
        <taxon>Acanthomorphata</taxon>
        <taxon>Carangaria</taxon>
        <taxon>Pleuronectiformes</taxon>
        <taxon>Pleuronectoidei</taxon>
        <taxon>Cynoglossidae</taxon>
        <taxon>Cynoglossinae</taxon>
        <taxon>Cynoglossus</taxon>
    </lineage>
</organism>
<evidence type="ECO:0000256" key="10">
    <source>
        <dbReference type="PROSITE-ProRule" id="PRU00723"/>
    </source>
</evidence>
<dbReference type="Proteomes" id="UP000265120">
    <property type="component" value="Chromosome 18"/>
</dbReference>
<feature type="domain" description="C3H1-type" evidence="12">
    <location>
        <begin position="321"/>
        <end position="346"/>
    </location>
</feature>
<dbReference type="KEGG" id="csem:103394027"/>
<dbReference type="OrthoDB" id="392925at2759"/>
<dbReference type="Pfam" id="PF18039">
    <property type="entry name" value="UBA_6"/>
    <property type="match status" value="1"/>
</dbReference>
<feature type="region of interest" description="Disordered" evidence="11">
    <location>
        <begin position="395"/>
        <end position="448"/>
    </location>
</feature>
<keyword evidence="9" id="KW-0460">Magnesium</keyword>
<dbReference type="GO" id="GO:0016787">
    <property type="term" value="F:hydrolase activity"/>
    <property type="evidence" value="ECO:0007669"/>
    <property type="project" value="UniProtKB-KW"/>
</dbReference>
<evidence type="ECO:0000256" key="4">
    <source>
        <dbReference type="ARBA" id="ARBA00022723"/>
    </source>
</evidence>
<dbReference type="InterPro" id="IPR051101">
    <property type="entry name" value="ZC3H12/N4BP1_RNase_Reg"/>
</dbReference>
<dbReference type="CDD" id="cd18729">
    <property type="entry name" value="PIN_Zc3h12-like"/>
    <property type="match status" value="1"/>
</dbReference>
<dbReference type="FunFam" id="3.40.50.11980:FF:000001">
    <property type="entry name" value="ZC3H12A isoform 1"/>
    <property type="match status" value="1"/>
</dbReference>
<dbReference type="GO" id="GO:0036464">
    <property type="term" value="C:cytoplasmic ribonucleoprotein granule"/>
    <property type="evidence" value="ECO:0007669"/>
    <property type="project" value="TreeGrafter"/>
</dbReference>
<dbReference type="Pfam" id="PF18561">
    <property type="entry name" value="Regnase_1_C"/>
    <property type="match status" value="1"/>
</dbReference>
<dbReference type="GO" id="GO:0004521">
    <property type="term" value="F:RNA endonuclease activity"/>
    <property type="evidence" value="ECO:0007669"/>
    <property type="project" value="TreeGrafter"/>
</dbReference>